<dbReference type="SFLD" id="SFLDG00180">
    <property type="entry name" value="muconate_cycloisomerase"/>
    <property type="match status" value="1"/>
</dbReference>
<protein>
    <submittedName>
        <fullName evidence="3">Unannotated protein</fullName>
    </submittedName>
</protein>
<accession>A0A6J6U7H8</accession>
<dbReference type="Pfam" id="PF13378">
    <property type="entry name" value="MR_MLE_C"/>
    <property type="match status" value="1"/>
</dbReference>
<dbReference type="GO" id="GO:0046872">
    <property type="term" value="F:metal ion binding"/>
    <property type="evidence" value="ECO:0007669"/>
    <property type="project" value="UniProtKB-KW"/>
</dbReference>
<evidence type="ECO:0000313" key="3">
    <source>
        <dbReference type="EMBL" id="CAB4754553.1"/>
    </source>
</evidence>
<keyword evidence="1" id="KW-0479">Metal-binding</keyword>
<name>A0A6J6U7H8_9ZZZZ</name>
<feature type="domain" description="Mandelate racemase/muconate lactonizing enzyme C-terminal" evidence="2">
    <location>
        <begin position="86"/>
        <end position="175"/>
    </location>
</feature>
<dbReference type="EMBL" id="CAEZZF010000061">
    <property type="protein sequence ID" value="CAB4754553.1"/>
    <property type="molecule type" value="Genomic_DNA"/>
</dbReference>
<dbReference type="InterPro" id="IPR036849">
    <property type="entry name" value="Enolase-like_C_sf"/>
</dbReference>
<organism evidence="3">
    <name type="scientific">freshwater metagenome</name>
    <dbReference type="NCBI Taxonomy" id="449393"/>
    <lineage>
        <taxon>unclassified sequences</taxon>
        <taxon>metagenomes</taxon>
        <taxon>ecological metagenomes</taxon>
    </lineage>
</organism>
<reference evidence="3" key="1">
    <citation type="submission" date="2020-05" db="EMBL/GenBank/DDBJ databases">
        <authorList>
            <person name="Chiriac C."/>
            <person name="Salcher M."/>
            <person name="Ghai R."/>
            <person name="Kavagutti S V."/>
        </authorList>
    </citation>
    <scope>NUCLEOTIDE SEQUENCE</scope>
</reference>
<dbReference type="PANTHER" id="PTHR48073">
    <property type="entry name" value="O-SUCCINYLBENZOATE SYNTHASE-RELATED"/>
    <property type="match status" value="1"/>
</dbReference>
<evidence type="ECO:0000256" key="1">
    <source>
        <dbReference type="ARBA" id="ARBA00022723"/>
    </source>
</evidence>
<evidence type="ECO:0000259" key="2">
    <source>
        <dbReference type="SMART" id="SM00922"/>
    </source>
</evidence>
<dbReference type="NCBIfam" id="NF002782">
    <property type="entry name" value="PRK02901.1"/>
    <property type="match status" value="1"/>
</dbReference>
<dbReference type="SMART" id="SM00922">
    <property type="entry name" value="MR_MLE"/>
    <property type="match status" value="1"/>
</dbReference>
<sequence length="323" mass="35028">MLDSILGSLRVVALATKTDFRSVTSREVALFEGPMGWGEFCPFLEYSYSESVPWLTSAIEAAFVPAPPGFRQEIAVNATLPALDNAQDIQGLLDSYPGCTVIKVKVGGDPVKDMERLGIIRSLRPDAKIRIDVNGLWSVDEAASFLNTVGDIEYAEQPCATVEELRELKKRTHVKIVGDEVIRKAKDPFALDLSEAVDIVMLKVAPLGGITRAIEIAQHHNLPVVVSSALESAVGISYGLKLASALPTLEFACGLGTGSLLAVDVAQLPIINGMIAVSDVRPDNSVLNKLAVSNERLNWWKNRLRMTWNAGAESFVQERGWSA</sequence>
<dbReference type="CDD" id="cd03320">
    <property type="entry name" value="OSBS"/>
    <property type="match status" value="1"/>
</dbReference>
<dbReference type="SUPFAM" id="SSF51604">
    <property type="entry name" value="Enolase C-terminal domain-like"/>
    <property type="match status" value="1"/>
</dbReference>
<proteinExistence type="predicted"/>
<dbReference type="PANTHER" id="PTHR48073:SF2">
    <property type="entry name" value="O-SUCCINYLBENZOATE SYNTHASE"/>
    <property type="match status" value="1"/>
</dbReference>
<dbReference type="Pfam" id="PF18374">
    <property type="entry name" value="Enolase_like_N"/>
    <property type="match status" value="1"/>
</dbReference>
<dbReference type="InterPro" id="IPR013342">
    <property type="entry name" value="Mandelate_racemase_C"/>
</dbReference>
<dbReference type="SFLD" id="SFLDF00009">
    <property type="entry name" value="o-succinylbenzoate_synthase"/>
    <property type="match status" value="1"/>
</dbReference>
<dbReference type="AlphaFoldDB" id="A0A6J6U7H8"/>
<gene>
    <name evidence="3" type="ORF">UFOPK2837_00788</name>
</gene>
<dbReference type="InterPro" id="IPR029065">
    <property type="entry name" value="Enolase_C-like"/>
</dbReference>
<dbReference type="SFLD" id="SFLDS00001">
    <property type="entry name" value="Enolase"/>
    <property type="match status" value="1"/>
</dbReference>
<dbReference type="Gene3D" id="3.20.20.120">
    <property type="entry name" value="Enolase-like C-terminal domain"/>
    <property type="match status" value="1"/>
</dbReference>